<dbReference type="HGNC" id="HGNC:6568">
    <property type="gene designation" value="LGALS7"/>
</dbReference>
<reference evidence="2 3" key="2">
    <citation type="journal article" date="2004" name="Nature">
        <title>The DNA sequence and biology of human chromosome 19.</title>
        <authorList>
            <person name="Grimwood J."/>
            <person name="Gordon L.A."/>
            <person name="Olsen A."/>
            <person name="Terry A."/>
            <person name="Schmutz J."/>
            <person name="Lamerdin J."/>
            <person name="Hellsten U."/>
            <person name="Goodstein D."/>
            <person name="Couronne O."/>
            <person name="Tran-Gyamfi M."/>
            <person name="Aerts A."/>
            <person name="Altherr M."/>
            <person name="Ashworth L."/>
            <person name="Bajorek E."/>
            <person name="Black S."/>
            <person name="Branscomb E."/>
            <person name="Caenepeel S."/>
            <person name="Carrano A."/>
            <person name="Caoile C."/>
            <person name="Chan Y.M."/>
            <person name="Christensen M."/>
            <person name="Cleland C.A."/>
            <person name="Copeland A."/>
            <person name="Dalin E."/>
            <person name="Dehal P."/>
            <person name="Denys M."/>
            <person name="Detter J.C."/>
            <person name="Escobar J."/>
            <person name="Flowers D."/>
            <person name="Fotopulos D."/>
            <person name="Garcia C."/>
            <person name="Georgescu A.M."/>
            <person name="Glavina T."/>
            <person name="Gomez M."/>
            <person name="Gonzales E."/>
            <person name="Groza M."/>
            <person name="Hammon N."/>
            <person name="Hawkins T."/>
            <person name="Haydu L."/>
            <person name="Ho I."/>
            <person name="Huang W."/>
            <person name="Israni S."/>
            <person name="Jett J."/>
            <person name="Kadner K."/>
            <person name="Kimball H."/>
            <person name="Kobayashi A."/>
            <person name="Larionov V."/>
            <person name="Leem S.H."/>
            <person name="Lopez F."/>
            <person name="Lou Y."/>
            <person name="Lowry S."/>
            <person name="Malfatti S."/>
            <person name="Martinez D."/>
            <person name="McCready P."/>
            <person name="Medina C."/>
            <person name="Morgan J."/>
            <person name="Nelson K."/>
            <person name="Nolan M."/>
            <person name="Ovcharenko I."/>
            <person name="Pitluck S."/>
            <person name="Pollard M."/>
            <person name="Popkie A.P."/>
            <person name="Predki P."/>
            <person name="Quan G."/>
            <person name="Ramirez L."/>
            <person name="Rash S."/>
            <person name="Retterer J."/>
            <person name="Rodriguez A."/>
            <person name="Rogers S."/>
            <person name="Salamov A."/>
            <person name="Salazar A."/>
            <person name="She X."/>
            <person name="Smith D."/>
            <person name="Slezak T."/>
            <person name="Solovyev V."/>
            <person name="Thayer N."/>
            <person name="Tice H."/>
            <person name="Tsai M."/>
            <person name="Ustaszewska A."/>
            <person name="Vo N."/>
            <person name="Wagner M."/>
            <person name="Wheeler J."/>
            <person name="Wu K."/>
            <person name="Xie G."/>
            <person name="Yang J."/>
            <person name="Dubchak I."/>
            <person name="Furey T.S."/>
            <person name="DeJong P."/>
            <person name="Dickson M."/>
            <person name="Gordon D."/>
            <person name="Eichler E.E."/>
            <person name="Pennacchio L.A."/>
            <person name="Richardson P."/>
            <person name="Stubbs L."/>
            <person name="Rokhsar D.S."/>
            <person name="Myers R.M."/>
            <person name="Rubin E.M."/>
            <person name="Lucas S.M."/>
        </authorList>
    </citation>
    <scope>NUCLEOTIDE SEQUENCE [LARGE SCALE GENOMIC DNA]</scope>
</reference>
<proteinExistence type="predicted"/>
<name>M0R281_HUMAN</name>
<dbReference type="Ensembl" id="ENST00000599035.1">
    <property type="protein sequence ID" value="ENSP00000472380.1"/>
    <property type="gene ID" value="ENSG00000205076.5"/>
</dbReference>
<dbReference type="OrthoDB" id="6251307at2759"/>
<keyword evidence="3" id="KW-1185">Reference proteome</keyword>
<dbReference type="HOGENOM" id="CLU_3370910_0_0_1"/>
<sequence>MPRCISTPGWTRRRWSSTARSKAPGAARSAGRAFL</sequence>
<dbReference type="VEuPathDB" id="HostDB:ENSG00000205076"/>
<protein>
    <submittedName>
        <fullName evidence="2">Galectin 7</fullName>
    </submittedName>
</protein>
<dbReference type="Antibodypedia" id="16627">
    <property type="antibodies" value="302 antibodies from 20 providers"/>
</dbReference>
<dbReference type="Proteomes" id="UP000005640">
    <property type="component" value="Chromosome 19"/>
</dbReference>
<accession>M0R281</accession>
<evidence type="ECO:0000313" key="3">
    <source>
        <dbReference type="Proteomes" id="UP000005640"/>
    </source>
</evidence>
<feature type="region of interest" description="Disordered" evidence="1">
    <location>
        <begin position="1"/>
        <end position="35"/>
    </location>
</feature>
<evidence type="ECO:0000256" key="1">
    <source>
        <dbReference type="SAM" id="MobiDB-lite"/>
    </source>
</evidence>
<dbReference type="UCSC" id="uc060yeu.1">
    <property type="organism name" value="human"/>
</dbReference>
<dbReference type="EMBL" id="AC022144">
    <property type="status" value="NOT_ANNOTATED_CDS"/>
    <property type="molecule type" value="Genomic_DNA"/>
</dbReference>
<organism evidence="2 3">
    <name type="scientific">Homo sapiens</name>
    <name type="common">Human</name>
    <dbReference type="NCBI Taxonomy" id="9606"/>
    <lineage>
        <taxon>Eukaryota</taxon>
        <taxon>Metazoa</taxon>
        <taxon>Chordata</taxon>
        <taxon>Craniata</taxon>
        <taxon>Vertebrata</taxon>
        <taxon>Euteleostomi</taxon>
        <taxon>Mammalia</taxon>
        <taxon>Eutheria</taxon>
        <taxon>Euarchontoglires</taxon>
        <taxon>Primates</taxon>
        <taxon>Haplorrhini</taxon>
        <taxon>Catarrhini</taxon>
        <taxon>Hominidae</taxon>
        <taxon>Homo</taxon>
    </lineage>
</organism>
<gene>
    <name evidence="2" type="primary">LGALS7</name>
</gene>
<reference evidence="2" key="5">
    <citation type="submission" date="2025-09" db="UniProtKB">
        <authorList>
            <consortium name="Ensembl"/>
        </authorList>
    </citation>
    <scope>IDENTIFICATION</scope>
</reference>
<reference evidence="2 3" key="3">
    <citation type="journal article" date="2004" name="Nature">
        <title>Finishing the euchromatic sequence of the human genome.</title>
        <authorList>
            <consortium name="International Human Genome Sequencing Consortium"/>
        </authorList>
    </citation>
    <scope>NUCLEOTIDE SEQUENCE [LARGE SCALE GENOMIC DNA]</scope>
</reference>
<reference evidence="2 3" key="1">
    <citation type="journal article" date="2001" name="Nature">
        <title>Initial sequencing and analysis of the human genome.</title>
        <authorList>
            <consortium name="International Human Genome Sequencing Consortium"/>
            <person name="Lander E.S."/>
            <person name="Linton L.M."/>
            <person name="Birren B."/>
            <person name="Nusbaum C."/>
            <person name="Zody M.C."/>
            <person name="Baldwin J."/>
            <person name="Devon K."/>
            <person name="Dewar K."/>
            <person name="Doyle M."/>
            <person name="FitzHugh W."/>
            <person name="Funke R."/>
            <person name="Gage D."/>
            <person name="Harris K."/>
            <person name="Heaford A."/>
            <person name="Howland J."/>
            <person name="Kann L."/>
            <person name="Lehoczky J."/>
            <person name="LeVine R."/>
            <person name="McEwan P."/>
            <person name="McKernan K."/>
            <person name="Meldrim J."/>
            <person name="Mesirov J.P."/>
            <person name="Miranda C."/>
            <person name="Morris W."/>
            <person name="Naylor J."/>
            <person name="Raymond C."/>
            <person name="Rosetti M."/>
            <person name="Santos R."/>
            <person name="Sheridan A."/>
            <person name="Sougnez C."/>
            <person name="Stange-Thomann N."/>
            <person name="Stojanovic N."/>
            <person name="Subramanian A."/>
            <person name="Wyman D."/>
            <person name="Rogers J."/>
            <person name="Sulston J."/>
            <person name="Ainscough R."/>
            <person name="Beck S."/>
            <person name="Bentley D."/>
            <person name="Burton J."/>
            <person name="Clee C."/>
            <person name="Carter N."/>
            <person name="Coulson A."/>
            <person name="Deadman R."/>
            <person name="Deloukas P."/>
            <person name="Dunham A."/>
            <person name="Dunham I."/>
            <person name="Durbin R."/>
            <person name="French L."/>
            <person name="Grafham D."/>
            <person name="Gregory S."/>
            <person name="Hubbard T."/>
            <person name="Humphray S."/>
            <person name="Hunt A."/>
            <person name="Jones M."/>
            <person name="Lloyd C."/>
            <person name="McMurray A."/>
            <person name="Matthews L."/>
            <person name="Mercer S."/>
            <person name="Milne S."/>
            <person name="Mullikin J.C."/>
            <person name="Mungall A."/>
            <person name="Plumb R."/>
            <person name="Ross M."/>
            <person name="Shownkeen R."/>
            <person name="Sims S."/>
            <person name="Waterston R.H."/>
            <person name="Wilson R.K."/>
            <person name="Hillier L.W."/>
            <person name="McPherson J.D."/>
            <person name="Marra M.A."/>
            <person name="Mardis E.R."/>
            <person name="Fulton L.A."/>
            <person name="Chinwalla A.T."/>
            <person name="Pepin K.H."/>
            <person name="Gish W.R."/>
            <person name="Chissoe S.L."/>
            <person name="Wendl M.C."/>
            <person name="Delehaunty K.D."/>
            <person name="Miner T.L."/>
            <person name="Delehaunty A."/>
            <person name="Kramer J.B."/>
            <person name="Cook L.L."/>
            <person name="Fulton R.S."/>
            <person name="Johnson D.L."/>
            <person name="Minx P.J."/>
            <person name="Clifton S.W."/>
            <person name="Hawkins T."/>
            <person name="Branscomb E."/>
            <person name="Predki P."/>
            <person name="Richardson P."/>
            <person name="Wenning S."/>
            <person name="Slezak T."/>
            <person name="Doggett N."/>
            <person name="Cheng J.F."/>
            <person name="Olsen A."/>
            <person name="Lucas S."/>
            <person name="Elkin C."/>
            <person name="Uberbacher E."/>
            <person name="Frazier M."/>
            <person name="Gibbs R.A."/>
            <person name="Muzny D.M."/>
            <person name="Scherer S.E."/>
            <person name="Bouck J.B."/>
            <person name="Sodergren E.J."/>
            <person name="Worley K.C."/>
            <person name="Rives C.M."/>
            <person name="Gorrell J.H."/>
            <person name="Metzker M.L."/>
            <person name="Naylor S.L."/>
            <person name="Kucherlapati R.S."/>
            <person name="Nelson D.L."/>
            <person name="Weinstock G.M."/>
            <person name="Sakaki Y."/>
            <person name="Fujiyama A."/>
            <person name="Hattori M."/>
            <person name="Yada T."/>
            <person name="Toyoda A."/>
            <person name="Itoh T."/>
            <person name="Kawagoe C."/>
            <person name="Watanabe H."/>
            <person name="Totoki Y."/>
            <person name="Taylor T."/>
            <person name="Weissenbach J."/>
            <person name="Heilig R."/>
            <person name="Saurin W."/>
            <person name="Artiguenave F."/>
            <person name="Brottier P."/>
            <person name="Bruls T."/>
            <person name="Pelletier E."/>
            <person name="Robert C."/>
            <person name="Wincker P."/>
            <person name="Smith D.R."/>
            <person name="Doucette-Stamm L."/>
            <person name="Rubenfield M."/>
            <person name="Weinstock K."/>
            <person name="Lee H.M."/>
            <person name="Dubois J."/>
            <person name="Rosenthal A."/>
            <person name="Platzer M."/>
            <person name="Nyakatura G."/>
            <person name="Taudien S."/>
            <person name="Rump A."/>
            <person name="Yang H."/>
            <person name="Yu J."/>
            <person name="Wang J."/>
            <person name="Huang G."/>
            <person name="Gu J."/>
            <person name="Hood L."/>
            <person name="Rowen L."/>
            <person name="Madan A."/>
            <person name="Qin S."/>
            <person name="Davis R.W."/>
            <person name="Federspiel N.A."/>
            <person name="Abola A.P."/>
            <person name="Proctor M.J."/>
            <person name="Myers R.M."/>
            <person name="Schmutz J."/>
            <person name="Dickson M."/>
            <person name="Grimwood J."/>
            <person name="Cox D.R."/>
            <person name="Olson M.V."/>
            <person name="Kaul R."/>
            <person name="Raymond C."/>
            <person name="Shimizu N."/>
            <person name="Kawasaki K."/>
            <person name="Minoshima S."/>
            <person name="Evans G.A."/>
            <person name="Athanasiou M."/>
            <person name="Schultz R."/>
            <person name="Roe B.A."/>
            <person name="Chen F."/>
            <person name="Pan H."/>
            <person name="Ramser J."/>
            <person name="Lehrach H."/>
            <person name="Reinhardt R."/>
            <person name="McCombie W.R."/>
            <person name="de la Bastide M."/>
            <person name="Dedhia N."/>
            <person name="Blocker H."/>
            <person name="Hornischer K."/>
            <person name="Nordsiek G."/>
            <person name="Agarwala R."/>
            <person name="Aravind L."/>
            <person name="Bailey J.A."/>
            <person name="Bateman A."/>
            <person name="Batzoglou S."/>
            <person name="Birney E."/>
            <person name="Bork P."/>
            <person name="Brown D.G."/>
            <person name="Burge C.B."/>
            <person name="Cerutti L."/>
            <person name="Chen H.C."/>
            <person name="Church D."/>
            <person name="Clamp M."/>
            <person name="Copley R.R."/>
            <person name="Doerks T."/>
            <person name="Eddy S.R."/>
            <person name="Eichler E.E."/>
            <person name="Furey T.S."/>
            <person name="Galagan J."/>
            <person name="Gilbert J.G."/>
            <person name="Harmon C."/>
            <person name="Hayashizaki Y."/>
            <person name="Haussler D."/>
            <person name="Hermjakob H."/>
            <person name="Hokamp K."/>
            <person name="Jang W."/>
            <person name="Johnson L.S."/>
            <person name="Jones T.A."/>
            <person name="Kasif S."/>
            <person name="Kaspryzk A."/>
            <person name="Kennedy S."/>
            <person name="Kent W.J."/>
            <person name="Kitts P."/>
            <person name="Koonin E.V."/>
            <person name="Korf I."/>
            <person name="Kulp D."/>
            <person name="Lancet D."/>
            <person name="Lowe T.M."/>
            <person name="McLysaght A."/>
            <person name="Mikkelsen T."/>
            <person name="Moran J.V."/>
            <person name="Mulder N."/>
            <person name="Pollara V.J."/>
            <person name="Ponting C.P."/>
            <person name="Schuler G."/>
            <person name="Schultz J."/>
            <person name="Slater G."/>
            <person name="Smit A.F."/>
            <person name="Stupka E."/>
            <person name="Szustakowski J."/>
            <person name="Thierry-Mieg D."/>
            <person name="Thierry-Mieg J."/>
            <person name="Wagner L."/>
            <person name="Wallis J."/>
            <person name="Wheeler R."/>
            <person name="Williams A."/>
            <person name="Wolf Y.I."/>
            <person name="Wolfe K.H."/>
            <person name="Yang S.P."/>
            <person name="Yeh R.F."/>
            <person name="Collins F."/>
            <person name="Guyer M.S."/>
            <person name="Peterson J."/>
            <person name="Felsenfeld A."/>
            <person name="Wetterstrand K.A."/>
            <person name="Patrinos A."/>
            <person name="Morgan M.J."/>
            <person name="de Jong P."/>
            <person name="Catanese J.J."/>
            <person name="Osoegawa K."/>
            <person name="Shizuya H."/>
            <person name="Choi S."/>
            <person name="Chen Y.J."/>
        </authorList>
    </citation>
    <scope>NUCLEOTIDE SEQUENCE [LARGE SCALE GENOMIC DNA]</scope>
</reference>
<dbReference type="AlphaFoldDB" id="M0R281"/>
<evidence type="ECO:0000313" key="2">
    <source>
        <dbReference type="Ensembl" id="ENSP00000472380.1"/>
    </source>
</evidence>
<reference evidence="2" key="4">
    <citation type="submission" date="2025-08" db="UniProtKB">
        <authorList>
            <consortium name="Ensembl"/>
        </authorList>
    </citation>
    <scope>IDENTIFICATION</scope>
</reference>
<dbReference type="GeneTree" id="ENSGT00940000155398"/>
<dbReference type="OpenTargets" id="ENSG00000205076"/>
<dbReference type="Bgee" id="ENSG00000205076">
    <property type="expression patterns" value="Expressed in lower esophagus mucosa and 80 other cell types or tissues"/>
</dbReference>
<dbReference type="ExpressionAtlas" id="M0R281">
    <property type="expression patterns" value="baseline and differential"/>
</dbReference>
<feature type="non-terminal residue" evidence="2">
    <location>
        <position position="35"/>
    </location>
</feature>